<organism evidence="2 3">
    <name type="scientific">Brevundimonas terrae</name>
    <dbReference type="NCBI Taxonomy" id="363631"/>
    <lineage>
        <taxon>Bacteria</taxon>
        <taxon>Pseudomonadati</taxon>
        <taxon>Pseudomonadota</taxon>
        <taxon>Alphaproteobacteria</taxon>
        <taxon>Caulobacterales</taxon>
        <taxon>Caulobacteraceae</taxon>
        <taxon>Brevundimonas</taxon>
    </lineage>
</organism>
<evidence type="ECO:0008006" key="4">
    <source>
        <dbReference type="Google" id="ProtNLM"/>
    </source>
</evidence>
<comment type="caution">
    <text evidence="2">The sequence shown here is derived from an EMBL/GenBank/DDBJ whole genome shotgun (WGS) entry which is preliminary data.</text>
</comment>
<keyword evidence="3" id="KW-1185">Reference proteome</keyword>
<protein>
    <recommendedName>
        <fullName evidence="4">DUF4263 domain-containing protein</fullName>
    </recommendedName>
</protein>
<evidence type="ECO:0000256" key="1">
    <source>
        <dbReference type="SAM" id="MobiDB-lite"/>
    </source>
</evidence>
<feature type="region of interest" description="Disordered" evidence="1">
    <location>
        <begin position="766"/>
        <end position="785"/>
    </location>
</feature>
<reference evidence="2 3" key="1">
    <citation type="journal article" date="2019" name="Int. J. Syst. Evol. Microbiol.">
        <title>The Global Catalogue of Microorganisms (GCM) 10K type strain sequencing project: providing services to taxonomists for standard genome sequencing and annotation.</title>
        <authorList>
            <consortium name="The Broad Institute Genomics Platform"/>
            <consortium name="The Broad Institute Genome Sequencing Center for Infectious Disease"/>
            <person name="Wu L."/>
            <person name="Ma J."/>
        </authorList>
    </citation>
    <scope>NUCLEOTIDE SEQUENCE [LARGE SCALE GENOMIC DNA]</scope>
    <source>
        <strain evidence="2 3">JCM 13476</strain>
    </source>
</reference>
<proteinExistence type="predicted"/>
<gene>
    <name evidence="2" type="ORF">GCM10009093_27350</name>
</gene>
<evidence type="ECO:0000313" key="3">
    <source>
        <dbReference type="Proteomes" id="UP001500791"/>
    </source>
</evidence>
<sequence>MVSAFDTLDPEGGAAAFRHAFALLRLSDLVVERAGEDVTVLGPDTPMARMTVPSGTELGDLSARVVFSGLDLEHHGIDAADLEPFRLTDDDLLSIGSTRPGDSPLERRPLWREGGDWIMVSPGAVTTAVRFCLIDAIVASGRGDEMAVSLLATQHDRLTECGFLKDAAVEVVDHGGQPAFDRLEELSPGRFCHVLETMDDFEGWPDRSFGSDRAASRAFEIDFRRSVETARARAQAATDYREGFTLWIAGGWGSGRSVSRSVIERFRDWPVVIISPDEACILGLGEAGRPRDLLRLETLRRMIAADGFELQHPGDWLNLHVFWRENGHDLLPRHLDMTPPVGLQFPLLRQAEIRLDAYKAWNRRTLPHPRFGGIVVSRMERRPWSGELEPIYAAIDAVRRQRLIGAAVIDEAGVIWVEAITKEADRETHFQTWHTALLWAKRVLPVWAARSGQPLSLADLVVSVEAAPTYDWETASEAEIDAAVTVWRERRGVVRIHLARDWHRGLMRTDNRSEVTLAAGLLQACAFSEDGELARDAAIALVRGIVSAGVRHRHASDVVRVVEALGSAGVVQPLRRMSHTAVSVEKYGSVWRVRPRNASREIRGVEDCVALVRALLARETDDFRALVGKYERADLVVSALRSQQAALAEARSWETSARAMRAIHGVEADLRFSLEQKSQFNTVIRCSTLIAEFAQTDAKSDGGWAVGRMDVEALQAKAMALIHVADTLPALISGHQTPFLSVSPSGDLRSDHTFSDTTLKATATQLHARDRSEADANYGRRRDASNATVPADADLAEALEAEYGVPHAVLREFADALGHLVIADGVYVVVRRRSALLQDLAEDEILKGSPLEPLLGRLILPWRDGWSDIPDGAVAGDFDVSKFDRRLSLIGRPIPALSGDDDPLLVIAPATIERALVHNLSGALSGDLQNQFWSSETMRRFASRQGAQTGLAFNDAVAEAVAGQALETWSGRTMSWCLDRKQTEELKRLGDIDVLAYSRAENLVWVIEAKDLKLCRTLGEVARRLADYRGALDRKNRPDALLKHLRRTTFLRDNADGLCKRLGTATPPRVCGLVVVKSPQPMTQLPGVFYDDARVALLDRLDAIPWQIGW</sequence>
<dbReference type="EMBL" id="BAAAEJ010000009">
    <property type="protein sequence ID" value="GAA0399336.1"/>
    <property type="molecule type" value="Genomic_DNA"/>
</dbReference>
<evidence type="ECO:0000313" key="2">
    <source>
        <dbReference type="EMBL" id="GAA0399336.1"/>
    </source>
</evidence>
<dbReference type="Proteomes" id="UP001500791">
    <property type="component" value="Unassembled WGS sequence"/>
</dbReference>
<feature type="compositionally biased region" description="Basic and acidic residues" evidence="1">
    <location>
        <begin position="767"/>
        <end position="784"/>
    </location>
</feature>
<name>A0ABN0YL84_9CAUL</name>
<accession>A0ABN0YL84</accession>